<reference evidence="3" key="2">
    <citation type="journal article" date="2023" name="Antibiotics">
        <title>Prevalence and Molecular Characterization of Methicillin-Resistant Staphylococci (MRS) and Mammaliicocci (MRM) in Dromedary Camels from Algeria: First Detection of SCCmec-mecC Hybrid in Methicillin-Resistant Mammaliicoccus lentus.</title>
        <authorList>
            <person name="Belhout C."/>
            <person name="Boyen F."/>
            <person name="Vereecke N."/>
            <person name="Theuns S."/>
            <person name="Taibi N."/>
            <person name="Stegger M."/>
            <person name="de la Fe-Rodriguez P.Y."/>
            <person name="Bouayad L."/>
            <person name="Elgroud R."/>
            <person name="Butaye P."/>
        </authorList>
    </citation>
    <scope>NUCLEOTIDE SEQUENCE</scope>
    <source>
        <strain evidence="3">7048</strain>
    </source>
</reference>
<dbReference type="InterPro" id="IPR036249">
    <property type="entry name" value="Thioredoxin-like_sf"/>
</dbReference>
<dbReference type="SUPFAM" id="SSF52833">
    <property type="entry name" value="Thioredoxin-like"/>
    <property type="match status" value="1"/>
</dbReference>
<dbReference type="EMBL" id="JAHLZN010000021">
    <property type="protein sequence ID" value="MBU6114303.1"/>
    <property type="molecule type" value="Genomic_DNA"/>
</dbReference>
<organism evidence="3 5">
    <name type="scientific">Mammaliicoccus lentus</name>
    <name type="common">Staphylococcus lentus</name>
    <dbReference type="NCBI Taxonomy" id="42858"/>
    <lineage>
        <taxon>Bacteria</taxon>
        <taxon>Bacillati</taxon>
        <taxon>Bacillota</taxon>
        <taxon>Bacilli</taxon>
        <taxon>Bacillales</taxon>
        <taxon>Staphylococcaceae</taxon>
        <taxon>Mammaliicoccus</taxon>
    </lineage>
</organism>
<dbReference type="CDD" id="cd02972">
    <property type="entry name" value="DsbA_family"/>
    <property type="match status" value="1"/>
</dbReference>
<gene>
    <name evidence="2" type="ORF">KQ656_10045</name>
    <name evidence="3" type="ORF">PYH69_12970</name>
</gene>
<evidence type="ECO:0000313" key="2">
    <source>
        <dbReference type="EMBL" id="MBU6114303.1"/>
    </source>
</evidence>
<proteinExistence type="predicted"/>
<evidence type="ECO:0000259" key="1">
    <source>
        <dbReference type="Pfam" id="PF13462"/>
    </source>
</evidence>
<dbReference type="EMBL" id="CP118848">
    <property type="protein sequence ID" value="WHI59610.1"/>
    <property type="molecule type" value="Genomic_DNA"/>
</dbReference>
<evidence type="ECO:0000313" key="3">
    <source>
        <dbReference type="EMBL" id="WHI59610.1"/>
    </source>
</evidence>
<evidence type="ECO:0000313" key="4">
    <source>
        <dbReference type="Proteomes" id="UP000770161"/>
    </source>
</evidence>
<dbReference type="InterPro" id="IPR012336">
    <property type="entry name" value="Thioredoxin-like_fold"/>
</dbReference>
<reference evidence="2 4" key="1">
    <citation type="submission" date="2021-06" db="EMBL/GenBank/DDBJ databases">
        <title>Staphylococcus lentus K169 genome sequencing.</title>
        <authorList>
            <person name="Sundareshan S."/>
            <person name="Akhila D.S."/>
            <person name="Prachi D."/>
            <person name="Sivakumar R."/>
            <person name="Rajendhran J."/>
            <person name="Isloor S."/>
            <person name="Hegde N.R."/>
        </authorList>
    </citation>
    <scope>NUCLEOTIDE SEQUENCE [LARGE SCALE GENOMIC DNA]</scope>
    <source>
        <strain evidence="2 4">K169</strain>
    </source>
</reference>
<dbReference type="Proteomes" id="UP001223261">
    <property type="component" value="Chromosome"/>
</dbReference>
<evidence type="ECO:0000313" key="5">
    <source>
        <dbReference type="Proteomes" id="UP001223261"/>
    </source>
</evidence>
<protein>
    <submittedName>
        <fullName evidence="2">DsbA family protein</fullName>
    </submittedName>
    <submittedName>
        <fullName evidence="3">Thioredoxin domain-containing protein</fullName>
    </submittedName>
</protein>
<dbReference type="RefSeq" id="WP_070045059.1">
    <property type="nucleotide sequence ID" value="NZ_CP118848.1"/>
</dbReference>
<dbReference type="GeneID" id="99675649"/>
<accession>A0AAP1WLC0</accession>
<dbReference type="Gene3D" id="3.40.30.10">
    <property type="entry name" value="Glutaredoxin"/>
    <property type="match status" value="1"/>
</dbReference>
<dbReference type="Gene3D" id="1.10.1200.90">
    <property type="entry name" value="DsbA-like domain"/>
    <property type="match status" value="1"/>
</dbReference>
<dbReference type="Proteomes" id="UP000770161">
    <property type="component" value="Unassembled WGS sequence"/>
</dbReference>
<feature type="domain" description="Thioredoxin-like fold" evidence="1">
    <location>
        <begin position="6"/>
        <end position="160"/>
    </location>
</feature>
<sequence>MTELQHLTFGKEDANITVEAFINFACPYCKHYFFAADEVLTPYIENGDVKYIVKHFDKTKQHLLKGTVANIHLDYDDPDEAIKYIRDLYETQEEWTVSFETIERKMEDELRLAPQKHADDRSLAINRETFERDITGIPTVFINGERFDFDPVEDNQETIQEKLEKALLN</sequence>
<keyword evidence="4" id="KW-1185">Reference proteome</keyword>
<name>A0AAP1WLC0_MAMLE</name>
<dbReference type="AlphaFoldDB" id="A0AAP1WLC0"/>
<dbReference type="Pfam" id="PF13462">
    <property type="entry name" value="Thioredoxin_4"/>
    <property type="match status" value="1"/>
</dbReference>